<evidence type="ECO:0000313" key="5">
    <source>
        <dbReference type="EMBL" id="MCS3951947.1"/>
    </source>
</evidence>
<dbReference type="PANTHER" id="PTHR31901">
    <property type="entry name" value="GH3 DOMAIN-CONTAINING PROTEIN"/>
    <property type="match status" value="1"/>
</dbReference>
<dbReference type="RefSeq" id="WP_118826905.1">
    <property type="nucleotide sequence ID" value="NZ_CALTRV010000006.1"/>
</dbReference>
<dbReference type="Pfam" id="PF23571">
    <property type="entry name" value="GH3_M"/>
    <property type="match status" value="1"/>
</dbReference>
<sequence length="513" mass="57245">MDDIVRSALQWMGPLRRVKEFKARPVATQRSLLRRLLRRAVDTEWGRRFGFSEIAEASDVVQAYQERVPLHTYADIADDAERIRNGAADVMWPGTVTNFAVSSGTVSDGKVIPISDETIDHNRSFSVGTGLNYLKESLDPSFFGGSHLTLPGRVEEDPNYPGTKAGEISGILAENAPGFFRALFQAVPNEVTFLPSWEEKLQAVAERTVDKDIRLLVMVPTWALNLFDLLIDLHNERHGDTATTVGEVWPNLQVFISGGVALRSYRDLIEEKIGHDIDFVETYGASEGFFSFQDELDDPSMLLHLDNGVFYEFVPLDERGDDAPTRHTIADVEPGVRYSLHVTSCSGLWAYEVGDVLRFTQTFPHKITVAGRTSDMIDEYGEAIYGDEVRTALKAACEATGAHVSDYHVAPRPATNGTQPGHEWLVEFERPPDALAAFERALDEHLQEVNRHYYIRREGDALDGPDVSALPEGTFYRWLQATNDDISGQTKVPRMSDTREVADGVLAAAERDR</sequence>
<feature type="domain" description="GH3 C-terminal" evidence="2">
    <location>
        <begin position="388"/>
        <end position="499"/>
    </location>
</feature>
<evidence type="ECO:0000313" key="4">
    <source>
        <dbReference type="EMBL" id="MCS3711172.1"/>
    </source>
</evidence>
<feature type="domain" description="GH3 middle" evidence="1">
    <location>
        <begin position="303"/>
        <end position="371"/>
    </location>
</feature>
<dbReference type="Pfam" id="PF03321">
    <property type="entry name" value="GH3"/>
    <property type="match status" value="1"/>
</dbReference>
<gene>
    <name evidence="4" type="ORF">GGP61_002803</name>
    <name evidence="3" type="ORF">GGP71_000327</name>
    <name evidence="5" type="ORF">GGP83_001903</name>
</gene>
<proteinExistence type="predicted"/>
<evidence type="ECO:0000259" key="2">
    <source>
        <dbReference type="Pfam" id="PF23572"/>
    </source>
</evidence>
<dbReference type="EMBL" id="JANUBB010000007">
    <property type="protein sequence ID" value="MCS3951947.1"/>
    <property type="molecule type" value="Genomic_DNA"/>
</dbReference>
<dbReference type="Proteomes" id="UP001155057">
    <property type="component" value="Unassembled WGS sequence"/>
</dbReference>
<organism evidence="4 6">
    <name type="scientific">Salinibacter ruber</name>
    <dbReference type="NCBI Taxonomy" id="146919"/>
    <lineage>
        <taxon>Bacteria</taxon>
        <taxon>Pseudomonadati</taxon>
        <taxon>Rhodothermota</taxon>
        <taxon>Rhodothermia</taxon>
        <taxon>Rhodothermales</taxon>
        <taxon>Salinibacteraceae</taxon>
        <taxon>Salinibacter</taxon>
    </lineage>
</organism>
<dbReference type="Pfam" id="PF23572">
    <property type="entry name" value="GH3_C"/>
    <property type="match status" value="1"/>
</dbReference>
<dbReference type="InterPro" id="IPR055378">
    <property type="entry name" value="GH3_C"/>
</dbReference>
<dbReference type="SUPFAM" id="SSF56801">
    <property type="entry name" value="Acetyl-CoA synthetase-like"/>
    <property type="match status" value="1"/>
</dbReference>
<reference evidence="4" key="1">
    <citation type="submission" date="2022-08" db="EMBL/GenBank/DDBJ databases">
        <title>Genomic Encyclopedia of Type Strains, Phase V (KMG-V): Genome sequencing to study the core and pangenomes of soil and plant-associated prokaryotes.</title>
        <authorList>
            <person name="Whitman W."/>
        </authorList>
    </citation>
    <scope>NUCLEOTIDE SEQUENCE</scope>
    <source>
        <strain evidence="3">0</strain>
        <strain evidence="5">SP2017</strain>
        <strain evidence="4">SP3049</strain>
    </source>
</reference>
<accession>A0A9X2QDM3</accession>
<dbReference type="Proteomes" id="UP001155010">
    <property type="component" value="Unassembled WGS sequence"/>
</dbReference>
<dbReference type="EMBL" id="JANUAU010000001">
    <property type="protein sequence ID" value="MCS3676431.1"/>
    <property type="molecule type" value="Genomic_DNA"/>
</dbReference>
<dbReference type="InterPro" id="IPR055377">
    <property type="entry name" value="GH3_M"/>
</dbReference>
<evidence type="ECO:0000259" key="1">
    <source>
        <dbReference type="Pfam" id="PF23571"/>
    </source>
</evidence>
<comment type="caution">
    <text evidence="4">The sequence shown here is derived from an EMBL/GenBank/DDBJ whole genome shotgun (WGS) entry which is preliminary data.</text>
</comment>
<dbReference type="Proteomes" id="UP001155027">
    <property type="component" value="Unassembled WGS sequence"/>
</dbReference>
<dbReference type="EMBL" id="JANUAE010000011">
    <property type="protein sequence ID" value="MCS3711172.1"/>
    <property type="molecule type" value="Genomic_DNA"/>
</dbReference>
<name>A0A9X2QDM3_9BACT</name>
<dbReference type="InterPro" id="IPR004993">
    <property type="entry name" value="GH3"/>
</dbReference>
<dbReference type="AlphaFoldDB" id="A0A9X2QDM3"/>
<evidence type="ECO:0000313" key="3">
    <source>
        <dbReference type="EMBL" id="MCS3676431.1"/>
    </source>
</evidence>
<dbReference type="GO" id="GO:0016881">
    <property type="term" value="F:acid-amino acid ligase activity"/>
    <property type="evidence" value="ECO:0007669"/>
    <property type="project" value="TreeGrafter"/>
</dbReference>
<dbReference type="PANTHER" id="PTHR31901:SF9">
    <property type="entry name" value="GH3 DOMAIN-CONTAINING PROTEIN"/>
    <property type="match status" value="1"/>
</dbReference>
<evidence type="ECO:0008006" key="7">
    <source>
        <dbReference type="Google" id="ProtNLM"/>
    </source>
</evidence>
<protein>
    <recommendedName>
        <fullName evidence="7">GH3 auxin-responsive promoter</fullName>
    </recommendedName>
</protein>
<dbReference type="GO" id="GO:0005737">
    <property type="term" value="C:cytoplasm"/>
    <property type="evidence" value="ECO:0007669"/>
    <property type="project" value="TreeGrafter"/>
</dbReference>
<evidence type="ECO:0000313" key="6">
    <source>
        <dbReference type="Proteomes" id="UP001155057"/>
    </source>
</evidence>